<feature type="transmembrane region" description="Helical" evidence="9">
    <location>
        <begin position="118"/>
        <end position="136"/>
    </location>
</feature>
<feature type="transmembrane region" description="Helical" evidence="9">
    <location>
        <begin position="308"/>
        <end position="332"/>
    </location>
</feature>
<dbReference type="RefSeq" id="WP_058526725.1">
    <property type="nucleotide sequence ID" value="NZ_CAAAHY010000016.1"/>
</dbReference>
<feature type="transmembrane region" description="Helical" evidence="9">
    <location>
        <begin position="148"/>
        <end position="168"/>
    </location>
</feature>
<name>A0A0W0TQ90_LEGER</name>
<feature type="transmembrane region" description="Helical" evidence="9">
    <location>
        <begin position="93"/>
        <end position="112"/>
    </location>
</feature>
<comment type="caution">
    <text evidence="11">The sequence shown here is derived from an EMBL/GenBank/DDBJ whole genome shotgun (WGS) entry which is preliminary data.</text>
</comment>
<feature type="transmembrane region" description="Helical" evidence="9">
    <location>
        <begin position="338"/>
        <end position="359"/>
    </location>
</feature>
<evidence type="ECO:0000256" key="8">
    <source>
        <dbReference type="ARBA" id="ARBA00023136"/>
    </source>
</evidence>
<dbReference type="STRING" id="448.Lery_1595"/>
<dbReference type="OrthoDB" id="3418949at2"/>
<dbReference type="Proteomes" id="UP000054773">
    <property type="component" value="Unassembled WGS sequence"/>
</dbReference>
<evidence type="ECO:0000256" key="7">
    <source>
        <dbReference type="ARBA" id="ARBA00023065"/>
    </source>
</evidence>
<comment type="subcellular location">
    <subcellularLocation>
        <location evidence="1">Membrane</location>
        <topology evidence="1">Multi-pass membrane protein</topology>
    </subcellularLocation>
</comment>
<keyword evidence="7" id="KW-0406">Ion transport</keyword>
<dbReference type="InterPro" id="IPR038770">
    <property type="entry name" value="Na+/solute_symporter_sf"/>
</dbReference>
<keyword evidence="4" id="KW-0050">Antiport</keyword>
<reference evidence="11 12" key="1">
    <citation type="submission" date="2015-11" db="EMBL/GenBank/DDBJ databases">
        <title>Genomic analysis of 38 Legionella species identifies large and diverse effector repertoires.</title>
        <authorList>
            <person name="Burstein D."/>
            <person name="Amaro F."/>
            <person name="Zusman T."/>
            <person name="Lifshitz Z."/>
            <person name="Cohen O."/>
            <person name="Gilbert J.A."/>
            <person name="Pupko T."/>
            <person name="Shuman H.A."/>
            <person name="Segal G."/>
        </authorList>
    </citation>
    <scope>NUCLEOTIDE SEQUENCE [LARGE SCALE GENOMIC DNA]</scope>
    <source>
        <strain evidence="11 12">SE-32A-C8</strain>
    </source>
</reference>
<feature type="transmembrane region" description="Helical" evidence="9">
    <location>
        <begin position="371"/>
        <end position="390"/>
    </location>
</feature>
<feature type="transmembrane region" description="Helical" evidence="9">
    <location>
        <begin position="63"/>
        <end position="81"/>
    </location>
</feature>
<evidence type="ECO:0000256" key="3">
    <source>
        <dbReference type="ARBA" id="ARBA00022448"/>
    </source>
</evidence>
<dbReference type="EMBL" id="LNYA01000024">
    <property type="protein sequence ID" value="KTC97756.1"/>
    <property type="molecule type" value="Genomic_DNA"/>
</dbReference>
<keyword evidence="6 9" id="KW-1133">Transmembrane helix</keyword>
<dbReference type="PATRIC" id="fig|448.7.peg.1663"/>
<keyword evidence="8 9" id="KW-0472">Membrane</keyword>
<dbReference type="InterPro" id="IPR036291">
    <property type="entry name" value="NAD(P)-bd_dom_sf"/>
</dbReference>
<dbReference type="GO" id="GO:0006813">
    <property type="term" value="P:potassium ion transport"/>
    <property type="evidence" value="ECO:0007669"/>
    <property type="project" value="InterPro"/>
</dbReference>
<dbReference type="AlphaFoldDB" id="A0A0W0TQ90"/>
<feature type="transmembrane region" description="Helical" evidence="9">
    <location>
        <begin position="283"/>
        <end position="301"/>
    </location>
</feature>
<accession>A0A0W0TQ90</accession>
<dbReference type="InterPro" id="IPR006153">
    <property type="entry name" value="Cation/H_exchanger_TM"/>
</dbReference>
<dbReference type="InterPro" id="IPR003148">
    <property type="entry name" value="RCK_N"/>
</dbReference>
<evidence type="ECO:0000313" key="12">
    <source>
        <dbReference type="Proteomes" id="UP000054773"/>
    </source>
</evidence>
<evidence type="ECO:0000256" key="2">
    <source>
        <dbReference type="ARBA" id="ARBA00005551"/>
    </source>
</evidence>
<evidence type="ECO:0000313" key="11">
    <source>
        <dbReference type="EMBL" id="KTC97756.1"/>
    </source>
</evidence>
<gene>
    <name evidence="11" type="primary">ybaL</name>
    <name evidence="11" type="ORF">Lery_1595</name>
</gene>
<feature type="transmembrane region" description="Helical" evidence="9">
    <location>
        <begin position="6"/>
        <end position="26"/>
    </location>
</feature>
<dbReference type="PANTHER" id="PTHR42751">
    <property type="entry name" value="SODIUM/HYDROGEN EXCHANGER FAMILY/TRKA DOMAIN PROTEIN"/>
    <property type="match status" value="1"/>
</dbReference>
<feature type="transmembrane region" description="Helical" evidence="9">
    <location>
        <begin position="33"/>
        <end position="51"/>
    </location>
</feature>
<dbReference type="Gene3D" id="1.20.1530.20">
    <property type="match status" value="1"/>
</dbReference>
<evidence type="ECO:0000256" key="1">
    <source>
        <dbReference type="ARBA" id="ARBA00004141"/>
    </source>
</evidence>
<feature type="transmembrane region" description="Helical" evidence="9">
    <location>
        <begin position="188"/>
        <end position="209"/>
    </location>
</feature>
<sequence length="571" mass="61860">MHHSLPLITTVALGFALALILGFIAVRFKIPALVGYLLAGVVIGPFTPGLFADVKIAQELAEIGIMLLMFGVGLHFSLDDLKRVRTIAIPGAVVQMIAATLLGGGLAVWWGWDYGSALIFGLSLSVASTVVLLRALEERGALDSINGHIAVGWLLVEDLAMVIVLVLLPSLSHGLGDNVPVDVQQQPLWLVLSLTLLKVLSFIILMFVVGRRLLPKLLWHVARTGSRELFTLCVITAAISIAYAAAQLFGVSFALGAFFAGMILRESSYSHRAAEESLPLRDAFAVLFFVSVGMLFNPMVLVEQPLQVLSVVAIIIIGKSIAAFILVLAFHYPLRSALIVSASLAQIGEFSFILAELGIRFGLLPEEGRHFILAGAIISIALNPLIFKLINPVHNWVKSHPTLLALFERGNDPLAELPQTTREEYLAGQVVLVGYGRVGKRIANLLAEHAIPFVVVDENREIITQLREADMAAVYGDASEPSVLIQGHIARASMLMIVVSDTVHVRKMIACARALNPDIEIVVRSHDEEEALLLQNEVPGKVFFAEGEIADNMGQYALNRYGKGGQQKEGH</sequence>
<dbReference type="Gene3D" id="3.40.50.720">
    <property type="entry name" value="NAD(P)-binding Rossmann-like Domain"/>
    <property type="match status" value="1"/>
</dbReference>
<organism evidence="11 12">
    <name type="scientific">Legionella erythra</name>
    <dbReference type="NCBI Taxonomy" id="448"/>
    <lineage>
        <taxon>Bacteria</taxon>
        <taxon>Pseudomonadati</taxon>
        <taxon>Pseudomonadota</taxon>
        <taxon>Gammaproteobacteria</taxon>
        <taxon>Legionellales</taxon>
        <taxon>Legionellaceae</taxon>
        <taxon>Legionella</taxon>
    </lineage>
</organism>
<dbReference type="Pfam" id="PF02254">
    <property type="entry name" value="TrkA_N"/>
    <property type="match status" value="1"/>
</dbReference>
<dbReference type="Pfam" id="PF00999">
    <property type="entry name" value="Na_H_Exchanger"/>
    <property type="match status" value="1"/>
</dbReference>
<evidence type="ECO:0000259" key="10">
    <source>
        <dbReference type="PROSITE" id="PS51201"/>
    </source>
</evidence>
<dbReference type="NCBIfam" id="NF007950">
    <property type="entry name" value="PRK10669.1"/>
    <property type="match status" value="1"/>
</dbReference>
<dbReference type="PROSITE" id="PS51201">
    <property type="entry name" value="RCK_N"/>
    <property type="match status" value="1"/>
</dbReference>
<evidence type="ECO:0000256" key="5">
    <source>
        <dbReference type="ARBA" id="ARBA00022692"/>
    </source>
</evidence>
<evidence type="ECO:0000256" key="6">
    <source>
        <dbReference type="ARBA" id="ARBA00022989"/>
    </source>
</evidence>
<evidence type="ECO:0000256" key="9">
    <source>
        <dbReference type="SAM" id="Phobius"/>
    </source>
</evidence>
<evidence type="ECO:0000256" key="4">
    <source>
        <dbReference type="ARBA" id="ARBA00022449"/>
    </source>
</evidence>
<comment type="similarity">
    <text evidence="2">Belongs to the monovalent cation:proton antiporter 2 (CPA2) transporter (TC 2.A.37) family.</text>
</comment>
<dbReference type="GO" id="GO:0015297">
    <property type="term" value="F:antiporter activity"/>
    <property type="evidence" value="ECO:0007669"/>
    <property type="project" value="UniProtKB-KW"/>
</dbReference>
<keyword evidence="12" id="KW-1185">Reference proteome</keyword>
<feature type="domain" description="RCK N-terminal" evidence="10">
    <location>
        <begin position="427"/>
        <end position="546"/>
    </location>
</feature>
<feature type="transmembrane region" description="Helical" evidence="9">
    <location>
        <begin position="230"/>
        <end position="263"/>
    </location>
</feature>
<dbReference type="GO" id="GO:0016020">
    <property type="term" value="C:membrane"/>
    <property type="evidence" value="ECO:0007669"/>
    <property type="project" value="UniProtKB-SubCell"/>
</dbReference>
<proteinExistence type="inferred from homology"/>
<keyword evidence="3" id="KW-0813">Transport</keyword>
<keyword evidence="5 9" id="KW-0812">Transmembrane</keyword>
<protein>
    <submittedName>
        <fullName evidence="11">Monovalent cation:proton antiporter (CPA2 family)</fullName>
    </submittedName>
</protein>
<dbReference type="GO" id="GO:1902600">
    <property type="term" value="P:proton transmembrane transport"/>
    <property type="evidence" value="ECO:0007669"/>
    <property type="project" value="InterPro"/>
</dbReference>
<dbReference type="SUPFAM" id="SSF51735">
    <property type="entry name" value="NAD(P)-binding Rossmann-fold domains"/>
    <property type="match status" value="1"/>
</dbReference>
<dbReference type="PANTHER" id="PTHR42751:SF1">
    <property type="entry name" value="CATION_PROTON ANTIPORTER YBAL-RELATED"/>
    <property type="match status" value="1"/>
</dbReference>